<feature type="coiled-coil region" evidence="8">
    <location>
        <begin position="487"/>
        <end position="516"/>
    </location>
</feature>
<keyword evidence="6" id="KW-0413">Isomerase</keyword>
<dbReference type="PANTHER" id="PTHR48101">
    <property type="entry name" value="METHYLMALONYL-COA MUTASE, MITOCHONDRIAL-RELATED"/>
    <property type="match status" value="1"/>
</dbReference>
<proteinExistence type="inferred from homology"/>
<evidence type="ECO:0000259" key="9">
    <source>
        <dbReference type="Pfam" id="PF01642"/>
    </source>
</evidence>
<dbReference type="InterPro" id="IPR006099">
    <property type="entry name" value="MeMalonylCoA_mutase_a/b_cat"/>
</dbReference>
<dbReference type="InterPro" id="IPR016176">
    <property type="entry name" value="Cbl-dep_enz_cat"/>
</dbReference>
<keyword evidence="4" id="KW-0846">Cobalamin</keyword>
<evidence type="ECO:0000256" key="8">
    <source>
        <dbReference type="SAM" id="Coils"/>
    </source>
</evidence>
<evidence type="ECO:0000313" key="10">
    <source>
        <dbReference type="EMBL" id="BAF59542.1"/>
    </source>
</evidence>
<dbReference type="EMBL" id="AP009389">
    <property type="protein sequence ID" value="BAF59542.1"/>
    <property type="molecule type" value="Genomic_DNA"/>
</dbReference>
<comment type="cofactor">
    <cofactor evidence="1">
        <name>adenosylcob(III)alamin</name>
        <dbReference type="ChEBI" id="CHEBI:18408"/>
    </cofactor>
</comment>
<evidence type="ECO:0000256" key="4">
    <source>
        <dbReference type="ARBA" id="ARBA00022628"/>
    </source>
</evidence>
<keyword evidence="11" id="KW-1185">Reference proteome</keyword>
<dbReference type="KEGG" id="pth:PTH_1361"/>
<dbReference type="AlphaFoldDB" id="A5D2I6"/>
<evidence type="ECO:0000256" key="2">
    <source>
        <dbReference type="ARBA" id="ARBA00008465"/>
    </source>
</evidence>
<dbReference type="InterPro" id="IPR006098">
    <property type="entry name" value="MMCoA_mutase_a_cat"/>
</dbReference>
<evidence type="ECO:0000256" key="6">
    <source>
        <dbReference type="ARBA" id="ARBA00023235"/>
    </source>
</evidence>
<evidence type="ECO:0000256" key="3">
    <source>
        <dbReference type="ARBA" id="ARBA00012398"/>
    </source>
</evidence>
<name>A5D2I6_PELTS</name>
<sequence length="557" mass="62402">MFKQDQLDKIAAKKESWSAKLAAAVKKRPEREAQFMTDSGIEVNTVYTPLDIADMDYERDLGLPGEYPYTRGVQPNMYRGRLWTMRQYAGFGTAEETNQRFRYLLEQGQTGLSCAFDLPTQIGYDSDHPMARGEIGKVGVAIDSLQDMETLFDQIPLGKVSTSMTINAPAGILLAMYIVVAEKQGFKRAELNGTIQNDIIKEYVGRGTYILPPEPSMRLITNIFEFCSKEVPNWNTISISGYHIREAGCTAAQEIAFTLADGIAYVDAAIKAGLDVDQFGPRLSFFFNAHLNFLEEIAKFRAARRVWAKIMKERFGAKDPRSWTLRFHTQTAGCSLTAQQPMVNIMRTAFEALAAVLGGTQSLHTNSYDEALALPSDESVLIALRTQQVIGYEIGVCDVVDPLGGSYYIESLTNQLEAKAWEYIEKIDALGGAVKAIDYMQKEIHNAAYQYQLAIDNKKKTVIGVNKFQLKEEEKPKNLLKVDLSVGERQIAKLKKLKEERDNAKVEALLKQVREAAQSDANMMPVFIDAVKEYVTLGEICGVLRDVFGEYKQQIVF</sequence>
<dbReference type="EC" id="5.4.99.2" evidence="3"/>
<dbReference type="SUPFAM" id="SSF51703">
    <property type="entry name" value="Cobalamin (vitamin B12)-dependent enzymes"/>
    <property type="match status" value="1"/>
</dbReference>
<keyword evidence="8" id="KW-0175">Coiled coil</keyword>
<feature type="domain" description="Methylmalonyl-CoA mutase alpha/beta chain catalytic" evidence="9">
    <location>
        <begin position="37"/>
        <end position="550"/>
    </location>
</feature>
<evidence type="ECO:0000256" key="5">
    <source>
        <dbReference type="ARBA" id="ARBA00022723"/>
    </source>
</evidence>
<dbReference type="GO" id="GO:0004494">
    <property type="term" value="F:methylmalonyl-CoA mutase activity"/>
    <property type="evidence" value="ECO:0007669"/>
    <property type="project" value="UniProtKB-EC"/>
</dbReference>
<dbReference type="Proteomes" id="UP000006556">
    <property type="component" value="Chromosome"/>
</dbReference>
<organism evidence="10 11">
    <name type="scientific">Pelotomaculum thermopropionicum (strain DSM 13744 / JCM 10971 / SI)</name>
    <dbReference type="NCBI Taxonomy" id="370438"/>
    <lineage>
        <taxon>Bacteria</taxon>
        <taxon>Bacillati</taxon>
        <taxon>Bacillota</taxon>
        <taxon>Clostridia</taxon>
        <taxon>Eubacteriales</taxon>
        <taxon>Desulfotomaculaceae</taxon>
        <taxon>Pelotomaculum</taxon>
    </lineage>
</organism>
<dbReference type="PANTHER" id="PTHR48101:SF1">
    <property type="entry name" value="METHYLMALONYL-COA MUTASE, LARGE SUBUNIT"/>
    <property type="match status" value="1"/>
</dbReference>
<dbReference type="GO" id="GO:0046872">
    <property type="term" value="F:metal ion binding"/>
    <property type="evidence" value="ECO:0007669"/>
    <property type="project" value="UniProtKB-KW"/>
</dbReference>
<reference evidence="11" key="1">
    <citation type="journal article" date="2008" name="Genome Res.">
        <title>The genome of Pelotomaculum thermopropionicum reveals niche-associated evolution in anaerobic microbiota.</title>
        <authorList>
            <person name="Kosaka T."/>
            <person name="Kato S."/>
            <person name="Shimoyama T."/>
            <person name="Ishii S."/>
            <person name="Abe T."/>
            <person name="Watanabe K."/>
        </authorList>
    </citation>
    <scope>NUCLEOTIDE SEQUENCE [LARGE SCALE GENOMIC DNA]</scope>
    <source>
        <strain evidence="11">DSM 13744 / JCM 10971 / SI</strain>
    </source>
</reference>
<dbReference type="NCBIfam" id="TIGR00641">
    <property type="entry name" value="acid_CoA_mut_N"/>
    <property type="match status" value="1"/>
</dbReference>
<evidence type="ECO:0000256" key="7">
    <source>
        <dbReference type="ARBA" id="ARBA00023285"/>
    </source>
</evidence>
<dbReference type="FunFam" id="3.20.20.240:FF:000001">
    <property type="entry name" value="Probable methylmalonyl-coa mutase"/>
    <property type="match status" value="1"/>
</dbReference>
<protein>
    <recommendedName>
        <fullName evidence="3">methylmalonyl-CoA mutase</fullName>
        <ecNumber evidence="3">5.4.99.2</ecNumber>
    </recommendedName>
</protein>
<dbReference type="CDD" id="cd03680">
    <property type="entry name" value="MM_CoA_mutase_ICM_like"/>
    <property type="match status" value="1"/>
</dbReference>
<keyword evidence="5" id="KW-0479">Metal-binding</keyword>
<dbReference type="STRING" id="370438.PTH_1361"/>
<evidence type="ECO:0000256" key="1">
    <source>
        <dbReference type="ARBA" id="ARBA00001922"/>
    </source>
</evidence>
<comment type="similarity">
    <text evidence="2">Belongs to the methylmalonyl-CoA mutase family.</text>
</comment>
<dbReference type="Pfam" id="PF01642">
    <property type="entry name" value="MM_CoA_mutase"/>
    <property type="match status" value="1"/>
</dbReference>
<dbReference type="GO" id="GO:0031419">
    <property type="term" value="F:cobalamin binding"/>
    <property type="evidence" value="ECO:0007669"/>
    <property type="project" value="UniProtKB-KW"/>
</dbReference>
<keyword evidence="7" id="KW-0170">Cobalt</keyword>
<accession>A5D2I6</accession>
<gene>
    <name evidence="10" type="primary">MmcE</name>
    <name evidence="10" type="ordered locus">PTH_1361</name>
</gene>
<dbReference type="Gene3D" id="3.20.20.240">
    <property type="entry name" value="Methylmalonyl-CoA mutase"/>
    <property type="match status" value="1"/>
</dbReference>
<evidence type="ECO:0000313" key="11">
    <source>
        <dbReference type="Proteomes" id="UP000006556"/>
    </source>
</evidence>
<dbReference type="eggNOG" id="COG1884">
    <property type="taxonomic scope" value="Bacteria"/>
</dbReference>
<dbReference type="HOGENOM" id="CLU_009523_5_1_9"/>